<feature type="transmembrane region" description="Helical" evidence="6">
    <location>
        <begin position="379"/>
        <end position="404"/>
    </location>
</feature>
<dbReference type="Pfam" id="PF07690">
    <property type="entry name" value="MFS_1"/>
    <property type="match status" value="1"/>
</dbReference>
<dbReference type="PROSITE" id="PS50850">
    <property type="entry name" value="MFS"/>
    <property type="match status" value="1"/>
</dbReference>
<dbReference type="InterPro" id="IPR020846">
    <property type="entry name" value="MFS_dom"/>
</dbReference>
<protein>
    <submittedName>
        <fullName evidence="8">MFS general substrate transporter</fullName>
    </submittedName>
</protein>
<feature type="transmembrane region" description="Helical" evidence="6">
    <location>
        <begin position="326"/>
        <end position="345"/>
    </location>
</feature>
<dbReference type="EMBL" id="JARJCW010000010">
    <property type="protein sequence ID" value="KAJ7220245.1"/>
    <property type="molecule type" value="Genomic_DNA"/>
</dbReference>
<dbReference type="GO" id="GO:0015174">
    <property type="term" value="F:basic amino acid transmembrane transporter activity"/>
    <property type="evidence" value="ECO:0007669"/>
    <property type="project" value="TreeGrafter"/>
</dbReference>
<feature type="transmembrane region" description="Helical" evidence="6">
    <location>
        <begin position="416"/>
        <end position="442"/>
    </location>
</feature>
<dbReference type="Proteomes" id="UP001219525">
    <property type="component" value="Unassembled WGS sequence"/>
</dbReference>
<dbReference type="PANTHER" id="PTHR23501:SF191">
    <property type="entry name" value="VACUOLAR BASIC AMINO ACID TRANSPORTER 4"/>
    <property type="match status" value="1"/>
</dbReference>
<evidence type="ECO:0000256" key="1">
    <source>
        <dbReference type="ARBA" id="ARBA00004127"/>
    </source>
</evidence>
<dbReference type="GO" id="GO:0012505">
    <property type="term" value="C:endomembrane system"/>
    <property type="evidence" value="ECO:0007669"/>
    <property type="project" value="UniProtKB-SubCell"/>
</dbReference>
<feature type="transmembrane region" description="Helical" evidence="6">
    <location>
        <begin position="481"/>
        <end position="507"/>
    </location>
</feature>
<dbReference type="Gene3D" id="1.20.1250.20">
    <property type="entry name" value="MFS general substrate transporter like domains"/>
    <property type="match status" value="2"/>
</dbReference>
<evidence type="ECO:0000313" key="8">
    <source>
        <dbReference type="EMBL" id="KAJ7220245.1"/>
    </source>
</evidence>
<keyword evidence="3 6" id="KW-0812">Transmembrane</keyword>
<proteinExistence type="predicted"/>
<feature type="transmembrane region" description="Helical" evidence="6">
    <location>
        <begin position="59"/>
        <end position="79"/>
    </location>
</feature>
<evidence type="ECO:0000313" key="9">
    <source>
        <dbReference type="Proteomes" id="UP001219525"/>
    </source>
</evidence>
<keyword evidence="2" id="KW-0813">Transport</keyword>
<feature type="transmembrane region" description="Helical" evidence="6">
    <location>
        <begin position="249"/>
        <end position="267"/>
    </location>
</feature>
<reference evidence="8" key="1">
    <citation type="submission" date="2023-03" db="EMBL/GenBank/DDBJ databases">
        <title>Massive genome expansion in bonnet fungi (Mycena s.s.) driven by repeated elements and novel gene families across ecological guilds.</title>
        <authorList>
            <consortium name="Lawrence Berkeley National Laboratory"/>
            <person name="Harder C.B."/>
            <person name="Miyauchi S."/>
            <person name="Viragh M."/>
            <person name="Kuo A."/>
            <person name="Thoen E."/>
            <person name="Andreopoulos B."/>
            <person name="Lu D."/>
            <person name="Skrede I."/>
            <person name="Drula E."/>
            <person name="Henrissat B."/>
            <person name="Morin E."/>
            <person name="Kohler A."/>
            <person name="Barry K."/>
            <person name="LaButti K."/>
            <person name="Morin E."/>
            <person name="Salamov A."/>
            <person name="Lipzen A."/>
            <person name="Mereny Z."/>
            <person name="Hegedus B."/>
            <person name="Baldrian P."/>
            <person name="Stursova M."/>
            <person name="Weitz H."/>
            <person name="Taylor A."/>
            <person name="Grigoriev I.V."/>
            <person name="Nagy L.G."/>
            <person name="Martin F."/>
            <person name="Kauserud H."/>
        </authorList>
    </citation>
    <scope>NUCLEOTIDE SEQUENCE</scope>
    <source>
        <strain evidence="8">9144</strain>
    </source>
</reference>
<comment type="caution">
    <text evidence="8">The sequence shown here is derived from an EMBL/GenBank/DDBJ whole genome shotgun (WGS) entry which is preliminary data.</text>
</comment>
<accession>A0AAD6VUK7</accession>
<evidence type="ECO:0000259" key="7">
    <source>
        <dbReference type="PROSITE" id="PS50850"/>
    </source>
</evidence>
<evidence type="ECO:0000256" key="3">
    <source>
        <dbReference type="ARBA" id="ARBA00022692"/>
    </source>
</evidence>
<dbReference type="GO" id="GO:0005886">
    <property type="term" value="C:plasma membrane"/>
    <property type="evidence" value="ECO:0007669"/>
    <property type="project" value="TreeGrafter"/>
</dbReference>
<evidence type="ECO:0000256" key="4">
    <source>
        <dbReference type="ARBA" id="ARBA00022989"/>
    </source>
</evidence>
<keyword evidence="4 6" id="KW-1133">Transmembrane helix</keyword>
<name>A0AAD6VUK7_9AGAR</name>
<feature type="transmembrane region" description="Helical" evidence="6">
    <location>
        <begin position="175"/>
        <end position="195"/>
    </location>
</feature>
<organism evidence="8 9">
    <name type="scientific">Mycena pura</name>
    <dbReference type="NCBI Taxonomy" id="153505"/>
    <lineage>
        <taxon>Eukaryota</taxon>
        <taxon>Fungi</taxon>
        <taxon>Dikarya</taxon>
        <taxon>Basidiomycota</taxon>
        <taxon>Agaricomycotina</taxon>
        <taxon>Agaricomycetes</taxon>
        <taxon>Agaricomycetidae</taxon>
        <taxon>Agaricales</taxon>
        <taxon>Marasmiineae</taxon>
        <taxon>Mycenaceae</taxon>
        <taxon>Mycena</taxon>
    </lineage>
</organism>
<dbReference type="SUPFAM" id="SSF103473">
    <property type="entry name" value="MFS general substrate transporter"/>
    <property type="match status" value="1"/>
</dbReference>
<comment type="subcellular location">
    <subcellularLocation>
        <location evidence="1">Endomembrane system</location>
        <topology evidence="1">Multi-pass membrane protein</topology>
    </subcellularLocation>
</comment>
<dbReference type="InterPro" id="IPR011701">
    <property type="entry name" value="MFS"/>
</dbReference>
<feature type="domain" description="Major facilitator superfamily (MFS) profile" evidence="7">
    <location>
        <begin position="25"/>
        <end position="511"/>
    </location>
</feature>
<evidence type="ECO:0000256" key="2">
    <source>
        <dbReference type="ARBA" id="ARBA00022448"/>
    </source>
</evidence>
<evidence type="ECO:0000256" key="5">
    <source>
        <dbReference type="ARBA" id="ARBA00023136"/>
    </source>
</evidence>
<feature type="transmembrane region" description="Helical" evidence="6">
    <location>
        <begin position="288"/>
        <end position="306"/>
    </location>
</feature>
<feature type="transmembrane region" description="Helical" evidence="6">
    <location>
        <begin position="91"/>
        <end position="109"/>
    </location>
</feature>
<keyword evidence="5 6" id="KW-0472">Membrane</keyword>
<feature type="transmembrane region" description="Helical" evidence="6">
    <location>
        <begin position="115"/>
        <end position="137"/>
    </location>
</feature>
<dbReference type="AlphaFoldDB" id="A0AAD6VUK7"/>
<gene>
    <name evidence="8" type="ORF">GGX14DRAFT_586317</name>
</gene>
<feature type="transmembrane region" description="Helical" evidence="6">
    <location>
        <begin position="216"/>
        <end position="237"/>
    </location>
</feature>
<dbReference type="GO" id="GO:0000329">
    <property type="term" value="C:fungal-type vacuole membrane"/>
    <property type="evidence" value="ECO:0007669"/>
    <property type="project" value="TreeGrafter"/>
</dbReference>
<dbReference type="InterPro" id="IPR036259">
    <property type="entry name" value="MFS_trans_sf"/>
</dbReference>
<sequence length="533" mass="57603">MPETERSPLLPKGPPNEPRQNLVLLWIGIWSMIFISSVDGTIVATLISTIGSSLESMQLSSWIGTAYPLSFCAFTPLYGRLANIFGRWPSVLFAGTLFGGGTVLCGFATTMPQLIAFRAIAGIGGGMTIVGSIIVSDSVPLRSRALHQGFANVAIGGAIGAPIGGWLGATIGWRAAFIGQAPFVFLALFLLWREIREPEFILNANRHSFCSKLKRVDYAGSASLVISLLCFLVGMHFQTTARYGWDNPRVWGLLAASVVVACAFIAIENHFAPEPVMPLRMLKCRTPAFANLTMFLLSVFSFSTIYNAPLYFTAAHVRSSTDAGVHLIPLSGMIAFGSVYTEWYMHKTGRYWWLQIFACLTVVITSVALAFWDAATPEWILYTTLVPFGFGFAALSTTAILALISSVPTEEIPVATGLLFLSRVMGQVIGVLLSAVLAQALLARNLRASIVGPGSAEVIEKILDSTEYIHTLPLDLQQKAAVSWLGAIHVVFCCQIVLAALLLLSVLPIEENNLPGKVKKSDSGAERRRIGTP</sequence>
<evidence type="ECO:0000256" key="6">
    <source>
        <dbReference type="SAM" id="Phobius"/>
    </source>
</evidence>
<feature type="transmembrane region" description="Helical" evidence="6">
    <location>
        <begin position="21"/>
        <end position="47"/>
    </location>
</feature>
<keyword evidence="9" id="KW-1185">Reference proteome</keyword>
<feature type="transmembrane region" description="Helical" evidence="6">
    <location>
        <begin position="149"/>
        <end position="169"/>
    </location>
</feature>
<dbReference type="PANTHER" id="PTHR23501">
    <property type="entry name" value="MAJOR FACILITATOR SUPERFAMILY"/>
    <property type="match status" value="1"/>
</dbReference>
<feature type="transmembrane region" description="Helical" evidence="6">
    <location>
        <begin position="352"/>
        <end position="373"/>
    </location>
</feature>